<protein>
    <submittedName>
        <fullName evidence="4">Trafficking protein particle complex 8</fullName>
    </submittedName>
</protein>
<feature type="domain" description="TPPC8 first Ig-like" evidence="3">
    <location>
        <begin position="565"/>
        <end position="706"/>
    </location>
</feature>
<comment type="caution">
    <text evidence="4">The sequence shown here is derived from an EMBL/GenBank/DDBJ whole genome shotgun (WGS) entry which is preliminary data.</text>
</comment>
<dbReference type="InterPro" id="IPR058541">
    <property type="entry name" value="Ig_TPPC8_1st"/>
</dbReference>
<evidence type="ECO:0000259" key="3">
    <source>
        <dbReference type="Pfam" id="PF24545"/>
    </source>
</evidence>
<dbReference type="Pfam" id="PF24545">
    <property type="entry name" value="Ig_TPPC8_1st"/>
    <property type="match status" value="1"/>
</dbReference>
<name>A0AAD5UIG5_9FUNG</name>
<dbReference type="EMBL" id="JADGKB010000021">
    <property type="protein sequence ID" value="KAJ3259056.1"/>
    <property type="molecule type" value="Genomic_DNA"/>
</dbReference>
<dbReference type="PROSITE" id="PS51257">
    <property type="entry name" value="PROKAR_LIPOPROTEIN"/>
    <property type="match status" value="1"/>
</dbReference>
<feature type="domain" description="TPPC8 C-terminal Ig-like" evidence="1">
    <location>
        <begin position="1158"/>
        <end position="1241"/>
    </location>
</feature>
<dbReference type="SUPFAM" id="SSF48452">
    <property type="entry name" value="TPR-like"/>
    <property type="match status" value="1"/>
</dbReference>
<reference evidence="4" key="1">
    <citation type="submission" date="2020-05" db="EMBL/GenBank/DDBJ databases">
        <title>Phylogenomic resolution of chytrid fungi.</title>
        <authorList>
            <person name="Stajich J.E."/>
            <person name="Amses K."/>
            <person name="Simmons R."/>
            <person name="Seto K."/>
            <person name="Myers J."/>
            <person name="Bonds A."/>
            <person name="Quandt C.A."/>
            <person name="Barry K."/>
            <person name="Liu P."/>
            <person name="Grigoriev I."/>
            <person name="Longcore J.E."/>
            <person name="James T.Y."/>
        </authorList>
    </citation>
    <scope>NUCLEOTIDE SEQUENCE</scope>
    <source>
        <strain evidence="4">PLAUS21</strain>
    </source>
</reference>
<dbReference type="PANTHER" id="PTHR12975">
    <property type="entry name" value="TRANSPORT PROTEIN TRAPP"/>
    <property type="match status" value="1"/>
</dbReference>
<dbReference type="Proteomes" id="UP001210925">
    <property type="component" value="Unassembled WGS sequence"/>
</dbReference>
<proteinExistence type="predicted"/>
<dbReference type="InterPro" id="IPR024420">
    <property type="entry name" value="TRAPP_III_complex_Trs85"/>
</dbReference>
<evidence type="ECO:0000259" key="2">
    <source>
        <dbReference type="Pfam" id="PF24544"/>
    </source>
</evidence>
<dbReference type="Pfam" id="PF24542">
    <property type="entry name" value="Ig_TPPC8_C"/>
    <property type="match status" value="1"/>
</dbReference>
<dbReference type="InterPro" id="IPR058538">
    <property type="entry name" value="Ig_TPPC8_2nd"/>
</dbReference>
<organism evidence="4 5">
    <name type="scientific">Boothiomyces macroporosus</name>
    <dbReference type="NCBI Taxonomy" id="261099"/>
    <lineage>
        <taxon>Eukaryota</taxon>
        <taxon>Fungi</taxon>
        <taxon>Fungi incertae sedis</taxon>
        <taxon>Chytridiomycota</taxon>
        <taxon>Chytridiomycota incertae sedis</taxon>
        <taxon>Chytridiomycetes</taxon>
        <taxon>Rhizophydiales</taxon>
        <taxon>Terramycetaceae</taxon>
        <taxon>Boothiomyces</taxon>
    </lineage>
</organism>
<dbReference type="Pfam" id="PF24544">
    <property type="entry name" value="Ig_TPPC8_2nd"/>
    <property type="match status" value="1"/>
</dbReference>
<feature type="domain" description="TPPC8 second Ig-like" evidence="2">
    <location>
        <begin position="753"/>
        <end position="883"/>
    </location>
</feature>
<dbReference type="PANTHER" id="PTHR12975:SF6">
    <property type="entry name" value="TRAFFICKING PROTEIN PARTICLE COMPLEX SUBUNIT 8"/>
    <property type="match status" value="1"/>
</dbReference>
<dbReference type="GO" id="GO:1990072">
    <property type="term" value="C:TRAPPIII protein complex"/>
    <property type="evidence" value="ECO:0007669"/>
    <property type="project" value="TreeGrafter"/>
</dbReference>
<dbReference type="InterPro" id="IPR057651">
    <property type="entry name" value="Ig_TPPC8_C"/>
</dbReference>
<gene>
    <name evidence="4" type="primary">TRAPPC8</name>
    <name evidence="4" type="ORF">HK103_002943</name>
</gene>
<evidence type="ECO:0000313" key="4">
    <source>
        <dbReference type="EMBL" id="KAJ3259056.1"/>
    </source>
</evidence>
<dbReference type="InterPro" id="IPR011990">
    <property type="entry name" value="TPR-like_helical_dom_sf"/>
</dbReference>
<dbReference type="AlphaFoldDB" id="A0AAD5UIG5"/>
<sequence length="1280" mass="144893">MEGRDFILQATAPLVGILACPRVKKIAEKNQIPDIVEFFRPFGLRINKITTQDVHGNKITLDPAYIRFADWNDLDAPDFNKLSEVLLNHISEYKQVDRELPALKTKNEVEKYREEGLIVLSSADPDPMQTIKSLTSESNLPKIFKKGYMDPNVVKMCLIIHDPEDSVNLDQSIYSTIKQKYPTHILSINNSTNAEKSIVPDIWSPSLSENYPIRKLKTVSLINVQQEEVFQFKSRNSFSGQLRGNCLSQQDFTAIENFTTDFLATNVFQYISQQMKDWERDVASARRGISGRLFKVGLKYFGSSKSSSSQSSSFIDPETKIVAFPYNSPEMIMRKLGDYAFMVRDVKYAQSIYETAKKDFSTSEKYYKFFAGIHEMLAVCGTILNESSKAALENLHEVAVQSYNDVKVPIYGVRSTLWITELLKEHEMYRDCALSFIRMAKDKDHALRNYMTSLDIYGDLGWSLISDHINFTIGKAAIDNGEYHSAIDYFTKLLNKSRQSSSIQRAYLSEFLYLYQQYSINVDMPTLEQKMSLLPLPTLHDQSIQISSKDPTSISRRKTLELSDRSEIWADMERELIDHLVETESKYAPKFKITKKKAENKSEIQLECAVGEPVHITFLWSNPLQVPIPINNVFLECSYEDSEAPPSLHILASPEPSTKAVFEKFDIEVLPDLALDSNDKRLVHLKVYPKVEGKIKIIGVRFLLCGIIPSFRRFDKKSLGANSIHQDLILNITAPMPVLEASFHNFPSEMLAGQVCQTILELNNKGSKGMEGLFVKMSHPSFCYFGDSTSPIDTPYVYPKDSAFDVDQDEINVGNIITDETVVTIKLPSNESDGSSPFGRLEAQSTTLIPIWIRADHIGKHNFRFLFVYQATDDKDNGTHRFLKVTQAIDVQSSLRVNIFTKLSPINVNEFVLGIDVTNVLSLDDLFLNQITSLSPSWIISKLSSNDEISSKFAPNENKHIYLKLTRKKLVSIEELASSPEFITTFALERMILFEDPKPFNPPEISLLATSIADNRPIIDTKSPIFRYFVRVSKNNSRLSSISQHYPVLTKTQIKELFTKYWLSDLDILILYSNHDTSIQGHLSINGFNLSLEQPLPIIGWFSGLDSKTLAGRALFERTFRERKELISSLLKSRAGENSPVRILFQGDNSLDLNSRFEFTNNSGGVADIKVILGNTSIMHYASYDFEATTKSLNAVENIVPFAWIGNTKFTGELGPGELVELRLKAIFVQPGVYNVSQWKLKTKLSFPKSVIDAGVSSKLERVGGSFTQIPTTSHLINVF</sequence>
<dbReference type="Pfam" id="PF12739">
    <property type="entry name" value="TRAPPC-Trs85"/>
    <property type="match status" value="2"/>
</dbReference>
<accession>A0AAD5UIG5</accession>
<evidence type="ECO:0000313" key="5">
    <source>
        <dbReference type="Proteomes" id="UP001210925"/>
    </source>
</evidence>
<evidence type="ECO:0000259" key="1">
    <source>
        <dbReference type="Pfam" id="PF24542"/>
    </source>
</evidence>
<keyword evidence="5" id="KW-1185">Reference proteome</keyword>